<feature type="domain" description="Flagellar protein FlgJ N-terminal" evidence="2">
    <location>
        <begin position="55"/>
        <end position="101"/>
    </location>
</feature>
<feature type="region of interest" description="Disordered" evidence="1">
    <location>
        <begin position="15"/>
        <end position="36"/>
    </location>
</feature>
<dbReference type="Pfam" id="PF10135">
    <property type="entry name" value="Rod-binding"/>
    <property type="match status" value="1"/>
</dbReference>
<sequence length="124" mass="13391">MTSLSAIQPSLNQTSLLSNASGAPAELNQPGQNSSELKEKFQEFVAGTFYQQMFKAMRSAQGKPAYFHGGQAEEMFQSQLDQQISTDLAKKEGGSFSDALFSSFSRQLNANSQKSIETAAAITP</sequence>
<evidence type="ECO:0000259" key="2">
    <source>
        <dbReference type="Pfam" id="PF10135"/>
    </source>
</evidence>
<dbReference type="AlphaFoldDB" id="A0A3D3R5Z9"/>
<evidence type="ECO:0000313" key="4">
    <source>
        <dbReference type="Proteomes" id="UP000263642"/>
    </source>
</evidence>
<dbReference type="InterPro" id="IPR019301">
    <property type="entry name" value="Flagellar_prot_FlgJ_N"/>
</dbReference>
<evidence type="ECO:0000256" key="1">
    <source>
        <dbReference type="SAM" id="MobiDB-lite"/>
    </source>
</evidence>
<name>A0A3D3R5Z9_9PLAN</name>
<accession>A0A3D3R5Z9</accession>
<reference evidence="3 4" key="1">
    <citation type="journal article" date="2018" name="Nat. Biotechnol.">
        <title>A standardized bacterial taxonomy based on genome phylogeny substantially revises the tree of life.</title>
        <authorList>
            <person name="Parks D.H."/>
            <person name="Chuvochina M."/>
            <person name="Waite D.W."/>
            <person name="Rinke C."/>
            <person name="Skarshewski A."/>
            <person name="Chaumeil P.A."/>
            <person name="Hugenholtz P."/>
        </authorList>
    </citation>
    <scope>NUCLEOTIDE SEQUENCE [LARGE SCALE GENOMIC DNA]</scope>
    <source>
        <strain evidence="3">UBA9375</strain>
    </source>
</reference>
<comment type="caution">
    <text evidence="3">The sequence shown here is derived from an EMBL/GenBank/DDBJ whole genome shotgun (WGS) entry which is preliminary data.</text>
</comment>
<dbReference type="EMBL" id="DQAY01000083">
    <property type="protein sequence ID" value="HCO24189.1"/>
    <property type="molecule type" value="Genomic_DNA"/>
</dbReference>
<dbReference type="Proteomes" id="UP000263642">
    <property type="component" value="Unassembled WGS sequence"/>
</dbReference>
<protein>
    <recommendedName>
        <fullName evidence="2">Flagellar protein FlgJ N-terminal domain-containing protein</fullName>
    </recommendedName>
</protein>
<gene>
    <name evidence="3" type="ORF">DIT97_14510</name>
</gene>
<organism evidence="3 4">
    <name type="scientific">Gimesia maris</name>
    <dbReference type="NCBI Taxonomy" id="122"/>
    <lineage>
        <taxon>Bacteria</taxon>
        <taxon>Pseudomonadati</taxon>
        <taxon>Planctomycetota</taxon>
        <taxon>Planctomycetia</taxon>
        <taxon>Planctomycetales</taxon>
        <taxon>Planctomycetaceae</taxon>
        <taxon>Gimesia</taxon>
    </lineage>
</organism>
<proteinExistence type="predicted"/>
<evidence type="ECO:0000313" key="3">
    <source>
        <dbReference type="EMBL" id="HCO24189.1"/>
    </source>
</evidence>